<sequence>MKRIIATAGLILIVGPKYLRGGQNYTIVVSNFESNRNDLKLLVQLQGQTEDGKRLLHISKPAQLQALSNTVISFPLPDHLSTGSYKVTIDGQNGFKFHQDADLQLASTGTTSGLVQLSKPVYKPGDTVQFRAIVLDGGLKPPKSGVTADVTVRDPQGNVIRKWAPAKLHVGVFEEKFQIATVPILGRYAITVKVGEVEIASKTFEVKEYVLSAFEVAVQPKGVCLEKHQCLNLTISAKYYTGMPVKGTATIELFLEDDKLDQRRVVSVYGLAQVELRFNDYLSVNEASQDVRVNVAFTQDETNSTIFKEQRITVYKHQYRVELVKEQPEFRAGVPFNCELRVRHQDGQAAKGAVVEVLVEQDGKDLSTVYTSDDAGVIKLSLLPEASSETIDITVKADSEELLYERISKRESGKAFLKLELESDVKLGKTLKLKVSCNEELSFFMYYVVSKGNIVSSGLLQLKKVTEQILDIPATNQMVPKSKIIVITVAKNVVLCDFVDVDFKDLLNNLDVKIDQTEINPGKQLQLIMRGRPGSFVALAAYDKSLLQYSNNHDIFWEDVFELFNRFHSVESNEFDLFHSFGLFARTMKHISFDRVFDQTGRAGSSPSKKGSSSSQVSFRTNFLESWLWKTDKIGTAGSTTMKEIAPDTITTWHLTGFSIDPEYGLGIVKRPLEFTTVQQFYIVPNMPYSIKRGEIVELQFIVFNNFPQKYQASVTLFSVDNQTEFVGRPVKGNGGMRFISCLLLTRLHIPSDTSYTKSVLVSPDTGAPVSFLVKARKLGEMTVRVDASIEPAKDSIESFIRVIPESLVKREMISRFFCHNTYQNQSFVLGLDFEKNADKGSKKIDFILTPNILTSVMDNLESLLSVPTGCGEQNMMRLVPIILVLDYMTSIGTANKQLTNKAIGLLKTGYQNQMRFRQPDGSFGLWANSGGGVFLTAFVGKTLATAANYISEIEPDMVMKTFDWLAARQHSTGRFDEVGPVFHRDMQGGLRQGIALTSFVLIALLEHPKAASKHAAVIEKGIKYVTSTLNGIEDSYDLAIATYALMLQRHSSGEPFLEKLIGKSTVQQNGTERFWHRNAHSIETTAYALLSFVLAEKYVDGTSIMRWLVKQRYTPGSFPRTQDTFVGLKALTKLAEKISPSRNDYSVLLRHSGRKQEFRVTSQDIGTMQHAEGMDDATQMEIQVGGIGFGLLQLVYEYSVDLRNFTNSFHLELHKSLADSDHKLQLEVCSSFIPKLSDARSNMVLVEVNFPSGYSVEQKPITGETNYNPIQKTEIRFGRTSVVVYYNGMGTERNCFTITAFRRHKVALKRPAYVLVHDYYDPKMNAIKMYQVDD</sequence>
<dbReference type="Pfam" id="PF17791">
    <property type="entry name" value="MG3"/>
    <property type="match status" value="1"/>
</dbReference>
<dbReference type="InterPro" id="IPR050473">
    <property type="entry name" value="A2M/Complement_sys"/>
</dbReference>
<dbReference type="InterPro" id="IPR011625">
    <property type="entry name" value="A2M_N_BRD"/>
</dbReference>
<dbReference type="FunFam" id="2.60.40.1930:FF:000001">
    <property type="entry name" value="CD109 isoform 3"/>
    <property type="match status" value="1"/>
</dbReference>
<keyword evidence="2" id="KW-0964">Secreted</keyword>
<accession>A0A182P1V3</accession>
<dbReference type="Proteomes" id="UP000075885">
    <property type="component" value="Unassembled WGS sequence"/>
</dbReference>
<dbReference type="InterPro" id="IPR013783">
    <property type="entry name" value="Ig-like_fold"/>
</dbReference>
<dbReference type="InterPro" id="IPR002890">
    <property type="entry name" value="MG2"/>
</dbReference>
<dbReference type="CDD" id="cd02897">
    <property type="entry name" value="A2M_2"/>
    <property type="match status" value="1"/>
</dbReference>
<evidence type="ECO:0000256" key="2">
    <source>
        <dbReference type="ARBA" id="ARBA00022525"/>
    </source>
</evidence>
<dbReference type="Gene3D" id="2.20.130.20">
    <property type="match status" value="2"/>
</dbReference>
<reference evidence="14" key="2">
    <citation type="submission" date="2020-05" db="UniProtKB">
        <authorList>
            <consortium name="EnsemblMetazoa"/>
        </authorList>
    </citation>
    <scope>IDENTIFICATION</scope>
    <source>
        <strain evidence="14">Epiroticus2</strain>
    </source>
</reference>
<name>A0A182P1V3_9DIPT</name>
<keyword evidence="6" id="KW-1015">Disulfide bond</keyword>
<feature type="domain" description="Alpha-macroglobulin receptor-binding" evidence="13">
    <location>
        <begin position="1242"/>
        <end position="1331"/>
    </location>
</feature>
<comment type="subunit">
    <text evidence="9">Heterodimer of a TEP1-N chain and an TEP1-C chain non-covalently linked. Forms a complex composed of TEP1-N and TEP1-C heterodimer, LRIM1 and APL1C; the interaction stabilizes TEP1-N and TEP1-C heterodimer, prevents its binding to tissues while circulating in the hemolymph and protects the thioester bond from hydrolysis. Mature TEP1 and to a lesser extent full-length TEP1 interact with SPCLIP1; the interaction is induced by microbial infection.</text>
</comment>
<dbReference type="Gene3D" id="1.50.10.20">
    <property type="match status" value="1"/>
</dbReference>
<dbReference type="InterPro" id="IPR041555">
    <property type="entry name" value="MG3"/>
</dbReference>
<keyword evidence="5" id="KW-0882">Thioester bond</keyword>
<evidence type="ECO:0000313" key="14">
    <source>
        <dbReference type="EnsemblMetazoa" id="AEPI000887-PA"/>
    </source>
</evidence>
<dbReference type="PANTHER" id="PTHR11412">
    <property type="entry name" value="MACROGLOBULIN / COMPLEMENT"/>
    <property type="match status" value="1"/>
</dbReference>
<evidence type="ECO:0000259" key="11">
    <source>
        <dbReference type="SMART" id="SM01359"/>
    </source>
</evidence>
<dbReference type="SUPFAM" id="SSF48239">
    <property type="entry name" value="Terpenoid cyclases/Protein prenyltransferases"/>
    <property type="match status" value="1"/>
</dbReference>
<dbReference type="SMART" id="SM01360">
    <property type="entry name" value="A2M"/>
    <property type="match status" value="1"/>
</dbReference>
<dbReference type="EnsemblMetazoa" id="AEPI000887-RA">
    <property type="protein sequence ID" value="AEPI000887-PA"/>
    <property type="gene ID" value="AEPI000887"/>
</dbReference>
<dbReference type="InterPro" id="IPR036595">
    <property type="entry name" value="A-macroglobulin_rcpt-bd_sf"/>
</dbReference>
<dbReference type="InterPro" id="IPR011626">
    <property type="entry name" value="Alpha-macroglobulin_TED"/>
</dbReference>
<evidence type="ECO:0000256" key="3">
    <source>
        <dbReference type="ARBA" id="ARBA00022729"/>
    </source>
</evidence>
<dbReference type="Pfam" id="PF00207">
    <property type="entry name" value="A2M"/>
    <property type="match status" value="1"/>
</dbReference>
<keyword evidence="15" id="KW-1185">Reference proteome</keyword>
<dbReference type="SUPFAM" id="SSF49410">
    <property type="entry name" value="Alpha-macroglobulin receptor domain"/>
    <property type="match status" value="1"/>
</dbReference>
<proteinExistence type="predicted"/>
<reference evidence="15" key="1">
    <citation type="submission" date="2013-03" db="EMBL/GenBank/DDBJ databases">
        <title>The Genome Sequence of Anopheles epiroticus epiroticus2.</title>
        <authorList>
            <consortium name="The Broad Institute Genomics Platform"/>
            <person name="Neafsey D.E."/>
            <person name="Howell P."/>
            <person name="Walker B."/>
            <person name="Young S.K."/>
            <person name="Zeng Q."/>
            <person name="Gargeya S."/>
            <person name="Fitzgerald M."/>
            <person name="Haas B."/>
            <person name="Abouelleil A."/>
            <person name="Allen A.W."/>
            <person name="Alvarado L."/>
            <person name="Arachchi H.M."/>
            <person name="Berlin A.M."/>
            <person name="Chapman S.B."/>
            <person name="Gainer-Dewar J."/>
            <person name="Goldberg J."/>
            <person name="Griggs A."/>
            <person name="Gujja S."/>
            <person name="Hansen M."/>
            <person name="Howarth C."/>
            <person name="Imamovic A."/>
            <person name="Ireland A."/>
            <person name="Larimer J."/>
            <person name="McCowan C."/>
            <person name="Murphy C."/>
            <person name="Pearson M."/>
            <person name="Poon T.W."/>
            <person name="Priest M."/>
            <person name="Roberts A."/>
            <person name="Saif S."/>
            <person name="Shea T."/>
            <person name="Sisk P."/>
            <person name="Sykes S."/>
            <person name="Wortman J."/>
            <person name="Nusbaum C."/>
            <person name="Birren B."/>
        </authorList>
    </citation>
    <scope>NUCLEOTIDE SEQUENCE [LARGE SCALE GENOMIC DNA]</scope>
    <source>
        <strain evidence="15">Epiroticus2</strain>
    </source>
</reference>
<dbReference type="Gene3D" id="2.60.120.1540">
    <property type="match status" value="1"/>
</dbReference>
<evidence type="ECO:0000256" key="10">
    <source>
        <dbReference type="ARBA" id="ARBA00078071"/>
    </source>
</evidence>
<dbReference type="InterPro" id="IPR009048">
    <property type="entry name" value="A-macroglobulin_rcpt-bd"/>
</dbReference>
<comment type="subcellular location">
    <subcellularLocation>
        <location evidence="1">Secreted</location>
    </subcellularLocation>
</comment>
<comment type="function">
    <text evidence="8">Binds covalently through a thioester bond to the pathogen surface resulting in pathogen clearance.</text>
</comment>
<dbReference type="Pfam" id="PF21412">
    <property type="entry name" value="TEP1_CUB2"/>
    <property type="match status" value="1"/>
</dbReference>
<dbReference type="SMART" id="SM01359">
    <property type="entry name" value="A2M_N_2"/>
    <property type="match status" value="1"/>
</dbReference>
<dbReference type="InterPro" id="IPR008930">
    <property type="entry name" value="Terpenoid_cyclase/PrenylTrfase"/>
</dbReference>
<dbReference type="SMART" id="SM01361">
    <property type="entry name" value="A2M_recep"/>
    <property type="match status" value="1"/>
</dbReference>
<dbReference type="PROSITE" id="PS00477">
    <property type="entry name" value="ALPHA_2_MACROGLOBULIN"/>
    <property type="match status" value="1"/>
</dbReference>
<dbReference type="SMART" id="SM01419">
    <property type="entry name" value="Thiol-ester_cl"/>
    <property type="match status" value="1"/>
</dbReference>
<evidence type="ECO:0000256" key="9">
    <source>
        <dbReference type="ARBA" id="ARBA00063781"/>
    </source>
</evidence>
<evidence type="ECO:0000256" key="1">
    <source>
        <dbReference type="ARBA" id="ARBA00004613"/>
    </source>
</evidence>
<dbReference type="Pfam" id="PF07678">
    <property type="entry name" value="TED_complement"/>
    <property type="match status" value="1"/>
</dbReference>
<dbReference type="Pfam" id="PF17789">
    <property type="entry name" value="MG4"/>
    <property type="match status" value="1"/>
</dbReference>
<evidence type="ECO:0000259" key="12">
    <source>
        <dbReference type="SMART" id="SM01360"/>
    </source>
</evidence>
<dbReference type="Pfam" id="PF01835">
    <property type="entry name" value="MG2"/>
    <property type="match status" value="1"/>
</dbReference>
<dbReference type="GO" id="GO:0004866">
    <property type="term" value="F:endopeptidase inhibitor activity"/>
    <property type="evidence" value="ECO:0007669"/>
    <property type="project" value="InterPro"/>
</dbReference>
<evidence type="ECO:0000259" key="13">
    <source>
        <dbReference type="SMART" id="SM01361"/>
    </source>
</evidence>
<dbReference type="InterPro" id="IPR049135">
    <property type="entry name" value="TEP1_CUB2"/>
</dbReference>
<dbReference type="GO" id="GO:0005615">
    <property type="term" value="C:extracellular space"/>
    <property type="evidence" value="ECO:0007669"/>
    <property type="project" value="InterPro"/>
</dbReference>
<keyword evidence="7" id="KW-0325">Glycoprotein</keyword>
<evidence type="ECO:0000256" key="8">
    <source>
        <dbReference type="ARBA" id="ARBA00057615"/>
    </source>
</evidence>
<dbReference type="InterPro" id="IPR041813">
    <property type="entry name" value="A2M_TED"/>
</dbReference>
<keyword evidence="4" id="KW-0391">Immunity</keyword>
<dbReference type="Gene3D" id="2.60.40.1940">
    <property type="match status" value="1"/>
</dbReference>
<feature type="domain" description="Alpha-2-macroglobulin bait region" evidence="11">
    <location>
        <begin position="417"/>
        <end position="549"/>
    </location>
</feature>
<protein>
    <recommendedName>
        <fullName evidence="10">TEP1-F</fullName>
    </recommendedName>
</protein>
<dbReference type="Gene3D" id="2.60.40.1930">
    <property type="match status" value="2"/>
</dbReference>
<evidence type="ECO:0000313" key="15">
    <source>
        <dbReference type="Proteomes" id="UP000075885"/>
    </source>
</evidence>
<evidence type="ECO:0000256" key="5">
    <source>
        <dbReference type="ARBA" id="ARBA00022966"/>
    </source>
</evidence>
<dbReference type="Gene3D" id="2.60.40.10">
    <property type="entry name" value="Immunoglobulins"/>
    <property type="match status" value="2"/>
</dbReference>
<dbReference type="Gene3D" id="2.60.40.690">
    <property type="entry name" value="Alpha-macroglobulin, receptor-binding domain"/>
    <property type="match status" value="1"/>
</dbReference>
<keyword evidence="3" id="KW-0732">Signal</keyword>
<dbReference type="InterPro" id="IPR019742">
    <property type="entry name" value="MacrogloblnA2_CS"/>
</dbReference>
<dbReference type="STRING" id="199890.A0A182P1V3"/>
<organism evidence="14 15">
    <name type="scientific">Anopheles epiroticus</name>
    <dbReference type="NCBI Taxonomy" id="199890"/>
    <lineage>
        <taxon>Eukaryota</taxon>
        <taxon>Metazoa</taxon>
        <taxon>Ecdysozoa</taxon>
        <taxon>Arthropoda</taxon>
        <taxon>Hexapoda</taxon>
        <taxon>Insecta</taxon>
        <taxon>Pterygota</taxon>
        <taxon>Neoptera</taxon>
        <taxon>Endopterygota</taxon>
        <taxon>Diptera</taxon>
        <taxon>Nematocera</taxon>
        <taxon>Culicoidea</taxon>
        <taxon>Culicidae</taxon>
        <taxon>Anophelinae</taxon>
        <taxon>Anopheles</taxon>
    </lineage>
</organism>
<evidence type="ECO:0000256" key="6">
    <source>
        <dbReference type="ARBA" id="ARBA00023157"/>
    </source>
</evidence>
<dbReference type="InterPro" id="IPR040839">
    <property type="entry name" value="MG4"/>
</dbReference>
<dbReference type="PANTHER" id="PTHR11412:SF136">
    <property type="entry name" value="CD109 ANTIGEN"/>
    <property type="match status" value="1"/>
</dbReference>
<evidence type="ECO:0000256" key="7">
    <source>
        <dbReference type="ARBA" id="ARBA00023180"/>
    </source>
</evidence>
<dbReference type="InterPro" id="IPR001599">
    <property type="entry name" value="Macroglobln_a2"/>
</dbReference>
<dbReference type="Gene3D" id="2.60.40.2950">
    <property type="match status" value="1"/>
</dbReference>
<dbReference type="Pfam" id="PF07703">
    <property type="entry name" value="A2M_BRD"/>
    <property type="match status" value="1"/>
</dbReference>
<dbReference type="Pfam" id="PF07677">
    <property type="entry name" value="A2M_recep"/>
    <property type="match status" value="1"/>
</dbReference>
<dbReference type="InterPro" id="IPR047565">
    <property type="entry name" value="Alpha-macroglob_thiol-ester_cl"/>
</dbReference>
<evidence type="ECO:0000256" key="4">
    <source>
        <dbReference type="ARBA" id="ARBA00022859"/>
    </source>
</evidence>
<feature type="domain" description="Alpha-2-macroglobulin" evidence="12">
    <location>
        <begin position="626"/>
        <end position="717"/>
    </location>
</feature>
<dbReference type="GO" id="GO:0002376">
    <property type="term" value="P:immune system process"/>
    <property type="evidence" value="ECO:0007669"/>
    <property type="project" value="UniProtKB-KW"/>
</dbReference>
<dbReference type="VEuPathDB" id="VectorBase:AEPI000887"/>